<reference evidence="2" key="1">
    <citation type="journal article" date="2022" name="Nat. Commun.">
        <title>Chromosome evolution and the genetic basis of agronomically important traits in greater yam.</title>
        <authorList>
            <person name="Bredeson J.V."/>
            <person name="Lyons J.B."/>
            <person name="Oniyinde I.O."/>
            <person name="Okereke N.R."/>
            <person name="Kolade O."/>
            <person name="Nnabue I."/>
            <person name="Nwadili C.O."/>
            <person name="Hribova E."/>
            <person name="Parker M."/>
            <person name="Nwogha J."/>
            <person name="Shu S."/>
            <person name="Carlson J."/>
            <person name="Kariba R."/>
            <person name="Muthemba S."/>
            <person name="Knop K."/>
            <person name="Barton G.J."/>
            <person name="Sherwood A.V."/>
            <person name="Lopez-Montes A."/>
            <person name="Asiedu R."/>
            <person name="Jamnadass R."/>
            <person name="Muchugi A."/>
            <person name="Goodstein D."/>
            <person name="Egesi C.N."/>
            <person name="Featherston J."/>
            <person name="Asfaw A."/>
            <person name="Simpson G.G."/>
            <person name="Dolezel J."/>
            <person name="Hendre P.S."/>
            <person name="Van Deynze A."/>
            <person name="Kumar P.L."/>
            <person name="Obidiegwu J.E."/>
            <person name="Bhattacharjee R."/>
            <person name="Rokhsar D.S."/>
        </authorList>
    </citation>
    <scope>NUCLEOTIDE SEQUENCE [LARGE SCALE GENOMIC DNA]</scope>
    <source>
        <strain evidence="2">cv. TDa95/00328</strain>
    </source>
</reference>
<proteinExistence type="predicted"/>
<protein>
    <submittedName>
        <fullName evidence="1">Myb domain-containing protein</fullName>
    </submittedName>
</protein>
<evidence type="ECO:0000313" key="1">
    <source>
        <dbReference type="EMBL" id="KAH7675549.1"/>
    </source>
</evidence>
<sequence>MDDDFKAAAILEFILRQPIEDWLANELFLAIPVSSPLSSCLTKTILIRRLASELSFRSVSERSLHSIELLNDLHHCNDRSDLLRAAYCAVAVECTACFLRSRPADDDGEFFDAVNRIWNCRVTDLERAEEAAGLVSDGLKRARKEMEEAVVDSRVRDALKRRDTKKEALEAVRVYLKEENAKMGPAFLELVAEAIRGSRSSGVDPPSVELKEKGSGSLAKGDVSGTKLNPLTSPEVMKVKERLRASCMGLQTVVRDPLPDAVALAAEVSTAVPVEMGNSKRNADHVLSSVEEGDEDADDDCVALTRRKKDTEIASRPNVVGRNATRAQIAEGKQKIGNNRRTASTEDAGANSSGSDSRDSTKINKNNDVVRDPLPDAMEMVASEEEGDDDDDNTGHDNDNEKVSRPNVENPNATHVQVSKGKGKIGDLGGTTSKDDAITNSSGSGSKDNDEATKNHGAVQKRSLMDWNPTARAYEWEEDSDSSSSESQSLTRKPHLPSSKKGAVSPLKVQGNRNLVGRRKKLRWTTVEEDTLRKAVEKYGKGNWKLIKSCHPDIFEDRTEVDLKDKWRNMTKP</sequence>
<comment type="caution">
    <text evidence="1">The sequence shown here is derived from an EMBL/GenBank/DDBJ whole genome shotgun (WGS) entry which is preliminary data.</text>
</comment>
<keyword evidence="2" id="KW-1185">Reference proteome</keyword>
<accession>A0ACB7VNB3</accession>
<evidence type="ECO:0000313" key="2">
    <source>
        <dbReference type="Proteomes" id="UP000827976"/>
    </source>
</evidence>
<dbReference type="EMBL" id="CM037018">
    <property type="protein sequence ID" value="KAH7675549.1"/>
    <property type="molecule type" value="Genomic_DNA"/>
</dbReference>
<name>A0ACB7VNB3_DIOAL</name>
<dbReference type="Proteomes" id="UP000827976">
    <property type="component" value="Chromosome 8"/>
</dbReference>
<gene>
    <name evidence="1" type="ORF">IHE45_08G142400</name>
</gene>
<organism evidence="1 2">
    <name type="scientific">Dioscorea alata</name>
    <name type="common">Purple yam</name>
    <dbReference type="NCBI Taxonomy" id="55571"/>
    <lineage>
        <taxon>Eukaryota</taxon>
        <taxon>Viridiplantae</taxon>
        <taxon>Streptophyta</taxon>
        <taxon>Embryophyta</taxon>
        <taxon>Tracheophyta</taxon>
        <taxon>Spermatophyta</taxon>
        <taxon>Magnoliopsida</taxon>
        <taxon>Liliopsida</taxon>
        <taxon>Dioscoreales</taxon>
        <taxon>Dioscoreaceae</taxon>
        <taxon>Dioscorea</taxon>
    </lineage>
</organism>